<feature type="region of interest" description="Disordered" evidence="1">
    <location>
        <begin position="15"/>
        <end position="36"/>
    </location>
</feature>
<feature type="compositionally biased region" description="Polar residues" evidence="1">
    <location>
        <begin position="15"/>
        <end position="34"/>
    </location>
</feature>
<evidence type="ECO:0000256" key="1">
    <source>
        <dbReference type="SAM" id="MobiDB-lite"/>
    </source>
</evidence>
<evidence type="ECO:0000313" key="3">
    <source>
        <dbReference type="Proteomes" id="UP000784294"/>
    </source>
</evidence>
<gene>
    <name evidence="2" type="ORF">PXEA_LOCUS24399</name>
</gene>
<accession>A0A3S5ASI2</accession>
<dbReference type="Proteomes" id="UP000784294">
    <property type="component" value="Unassembled WGS sequence"/>
</dbReference>
<keyword evidence="3" id="KW-1185">Reference proteome</keyword>
<dbReference type="EMBL" id="CAAALY010117307">
    <property type="protein sequence ID" value="VEL30959.1"/>
    <property type="molecule type" value="Genomic_DNA"/>
</dbReference>
<reference evidence="2" key="1">
    <citation type="submission" date="2018-11" db="EMBL/GenBank/DDBJ databases">
        <authorList>
            <consortium name="Pathogen Informatics"/>
        </authorList>
    </citation>
    <scope>NUCLEOTIDE SEQUENCE</scope>
</reference>
<evidence type="ECO:0000313" key="2">
    <source>
        <dbReference type="EMBL" id="VEL30959.1"/>
    </source>
</evidence>
<organism evidence="2 3">
    <name type="scientific">Protopolystoma xenopodis</name>
    <dbReference type="NCBI Taxonomy" id="117903"/>
    <lineage>
        <taxon>Eukaryota</taxon>
        <taxon>Metazoa</taxon>
        <taxon>Spiralia</taxon>
        <taxon>Lophotrochozoa</taxon>
        <taxon>Platyhelminthes</taxon>
        <taxon>Monogenea</taxon>
        <taxon>Polyopisthocotylea</taxon>
        <taxon>Polystomatidea</taxon>
        <taxon>Polystomatidae</taxon>
        <taxon>Protopolystoma</taxon>
    </lineage>
</organism>
<proteinExistence type="predicted"/>
<dbReference type="AlphaFoldDB" id="A0A3S5ASI2"/>
<name>A0A3S5ASI2_9PLAT</name>
<sequence>MMHTFPLCCPFDRPSSGSTGYSQQPSLAVNSPSTRDVKPLSSLLASNREMLYANVANPWELSKVTT</sequence>
<protein>
    <submittedName>
        <fullName evidence="2">Uncharacterized protein</fullName>
    </submittedName>
</protein>
<comment type="caution">
    <text evidence="2">The sequence shown here is derived from an EMBL/GenBank/DDBJ whole genome shotgun (WGS) entry which is preliminary data.</text>
</comment>